<evidence type="ECO:0000256" key="1">
    <source>
        <dbReference type="ARBA" id="ARBA00023015"/>
    </source>
</evidence>
<dbReference type="PANTHER" id="PTHR46796:SF13">
    <property type="entry name" value="HTH-TYPE TRANSCRIPTIONAL ACTIVATOR RHAS"/>
    <property type="match status" value="1"/>
</dbReference>
<dbReference type="InterPro" id="IPR018062">
    <property type="entry name" value="HTH_AraC-typ_CS"/>
</dbReference>
<keyword evidence="4" id="KW-1133">Transmembrane helix</keyword>
<evidence type="ECO:0000256" key="2">
    <source>
        <dbReference type="ARBA" id="ARBA00023125"/>
    </source>
</evidence>
<feature type="transmembrane region" description="Helical" evidence="4">
    <location>
        <begin position="25"/>
        <end position="44"/>
    </location>
</feature>
<dbReference type="RefSeq" id="WP_161761007.1">
    <property type="nucleotide sequence ID" value="NZ_JAAATX020000002.1"/>
</dbReference>
<dbReference type="InterPro" id="IPR018060">
    <property type="entry name" value="HTH_AraC"/>
</dbReference>
<keyword evidence="2" id="KW-0238">DNA-binding</keyword>
<evidence type="ECO:0000256" key="3">
    <source>
        <dbReference type="ARBA" id="ARBA00023163"/>
    </source>
</evidence>
<evidence type="ECO:0000259" key="5">
    <source>
        <dbReference type="PROSITE" id="PS01124"/>
    </source>
</evidence>
<evidence type="ECO:0000313" key="7">
    <source>
        <dbReference type="Proteomes" id="UP000731907"/>
    </source>
</evidence>
<keyword evidence="7" id="KW-1185">Reference proteome</keyword>
<keyword evidence="4" id="KW-0812">Transmembrane</keyword>
<proteinExistence type="predicted"/>
<dbReference type="InterPro" id="IPR029062">
    <property type="entry name" value="Class_I_gatase-like"/>
</dbReference>
<evidence type="ECO:0000313" key="6">
    <source>
        <dbReference type="EMBL" id="MBU9696946.1"/>
    </source>
</evidence>
<gene>
    <name evidence="6" type="ORF">GU927_003695</name>
</gene>
<dbReference type="SUPFAM" id="SSF52317">
    <property type="entry name" value="Class I glutamine amidotransferase-like"/>
    <property type="match status" value="1"/>
</dbReference>
<protein>
    <submittedName>
        <fullName evidence="6">Helix-turn-helix domain-containing protein</fullName>
    </submittedName>
</protein>
<dbReference type="Pfam" id="PF01965">
    <property type="entry name" value="DJ-1_PfpI"/>
    <property type="match status" value="1"/>
</dbReference>
<dbReference type="PANTHER" id="PTHR46796">
    <property type="entry name" value="HTH-TYPE TRANSCRIPTIONAL ACTIVATOR RHAS-RELATED"/>
    <property type="match status" value="1"/>
</dbReference>
<feature type="domain" description="HTH araC/xylS-type" evidence="5">
    <location>
        <begin position="237"/>
        <end position="335"/>
    </location>
</feature>
<dbReference type="InterPro" id="IPR009057">
    <property type="entry name" value="Homeodomain-like_sf"/>
</dbReference>
<keyword evidence="3" id="KW-0804">Transcription</keyword>
<dbReference type="InterPro" id="IPR050204">
    <property type="entry name" value="AraC_XylS_family_regulators"/>
</dbReference>
<dbReference type="Gene3D" id="1.10.10.60">
    <property type="entry name" value="Homeodomain-like"/>
    <property type="match status" value="1"/>
</dbReference>
<sequence length="345" mass="37144">MNALPRSCDPEQGTTRAVSGVRHSAFGVAFVLLPGFDMLALIAGMEPFRVAGRQGGRGAFRLRLLSADRAPVVSAQGIAMPVDGGLSDDAAADLTLVVGGETAEADLPSVLTGHLRRIWRQGRQVGAVHGGIFALARAGILGGHRFAAHRDHLPILATQWPELTPVANLFCLDRRIVTCAGGIAMADLSLRLIHDSAGQAVAHDAMHACLVTSPRGEATPQASPVAQRVQSRNPSLRRAVQWIEQNFADPDCLPKAVSVAGTSARQLQRLFRIHLGLRPIQYLTEVRLNQARILLAQTELPVQDVALACGYNSLGTFTKVFRERFGMSPSRYSPFALHRQGLGRR</sequence>
<comment type="caution">
    <text evidence="6">The sequence shown here is derived from an EMBL/GenBank/DDBJ whole genome shotgun (WGS) entry which is preliminary data.</text>
</comment>
<dbReference type="InterPro" id="IPR002818">
    <property type="entry name" value="DJ-1/PfpI"/>
</dbReference>
<organism evidence="6 7">
    <name type="scientific">Paragemmobacter amnigenus</name>
    <dbReference type="NCBI Taxonomy" id="2852097"/>
    <lineage>
        <taxon>Bacteria</taxon>
        <taxon>Pseudomonadati</taxon>
        <taxon>Pseudomonadota</taxon>
        <taxon>Alphaproteobacteria</taxon>
        <taxon>Rhodobacterales</taxon>
        <taxon>Paracoccaceae</taxon>
        <taxon>Paragemmobacter</taxon>
    </lineage>
</organism>
<dbReference type="PROSITE" id="PS01124">
    <property type="entry name" value="HTH_ARAC_FAMILY_2"/>
    <property type="match status" value="1"/>
</dbReference>
<dbReference type="EMBL" id="JAAATX020000002">
    <property type="protein sequence ID" value="MBU9696946.1"/>
    <property type="molecule type" value="Genomic_DNA"/>
</dbReference>
<keyword evidence="4" id="KW-0472">Membrane</keyword>
<reference evidence="6 7" key="1">
    <citation type="submission" date="2021-06" db="EMBL/GenBank/DDBJ databases">
        <title>Rhodobacteraceae bacterium strain HSP-20.</title>
        <authorList>
            <person name="Chen W.-M."/>
        </authorList>
    </citation>
    <scope>NUCLEOTIDE SEQUENCE [LARGE SCALE GENOMIC DNA]</scope>
    <source>
        <strain evidence="6 7">HSP-20</strain>
    </source>
</reference>
<dbReference type="PRINTS" id="PR00032">
    <property type="entry name" value="HTHARAC"/>
</dbReference>
<evidence type="ECO:0000256" key="4">
    <source>
        <dbReference type="SAM" id="Phobius"/>
    </source>
</evidence>
<dbReference type="CDD" id="cd03136">
    <property type="entry name" value="GATase1_AraC_ArgR_like"/>
    <property type="match status" value="1"/>
</dbReference>
<name>A0ABS6J108_9RHOB</name>
<accession>A0ABS6J108</accession>
<keyword evidence="1" id="KW-0805">Transcription regulation</keyword>
<dbReference type="Pfam" id="PF12833">
    <property type="entry name" value="HTH_18"/>
    <property type="match status" value="1"/>
</dbReference>
<dbReference type="Proteomes" id="UP000731907">
    <property type="component" value="Unassembled WGS sequence"/>
</dbReference>
<dbReference type="SMART" id="SM00342">
    <property type="entry name" value="HTH_ARAC"/>
    <property type="match status" value="1"/>
</dbReference>
<dbReference type="Gene3D" id="3.40.50.880">
    <property type="match status" value="1"/>
</dbReference>
<dbReference type="InterPro" id="IPR020449">
    <property type="entry name" value="Tscrpt_reg_AraC-type_HTH"/>
</dbReference>
<dbReference type="SUPFAM" id="SSF46689">
    <property type="entry name" value="Homeodomain-like"/>
    <property type="match status" value="2"/>
</dbReference>
<dbReference type="PROSITE" id="PS00041">
    <property type="entry name" value="HTH_ARAC_FAMILY_1"/>
    <property type="match status" value="1"/>
</dbReference>